<gene>
    <name evidence="7" type="primary">atsA_2</name>
    <name evidence="7" type="ORF">CA13_01720</name>
</gene>
<keyword evidence="4" id="KW-0106">Calcium</keyword>
<dbReference type="InterPro" id="IPR050738">
    <property type="entry name" value="Sulfatase"/>
</dbReference>
<sequence precursor="true">MKSQILCLAFLLTAVVSARANKPNVVVVLTDDQGYGDLSCHGNPYVKTPNLDRLFQESIRFTDFHASSICTPTRSQLLTGIDAVRNGAYNFGYGKTSIFETIPNDDGRQRKVHLMPEYFKANGYVTGHFGKWHLGDHYPSRSIDRGFDTALTFPSASIWQSSNYWNNDGFDDYYYRDGKIENCTGYCNDLWFDETIRFIRQAHQSEQPFFVYLATSAMHTPLFAPEVYNQPYKDQPELTEQFYGMIANFDMNFGRLDRFLEANGLKKSTIVTYMSDNGGTFGVQQFNAGMQGRKGSPLDGGHRVPCFLRWPDGIPNAGRDIHELVIVQDILPTLIDLCDLDDPWSDEIDGLNVAPTILQRSQDLSQRMSVVQFSTKRRGLNPYAVLWGKWRLMSDGKLYHLQDDPQQIHDIADEHAEIRDAMLAFYQDWKESVQPSLDKYTSIDIGYSGFERIDLTCFDWLELEGKGNPSQQYDIRQGMDMHGFWNLHVHEKGVYRFTARRWPREADSAITASLPPFVSEYAKQAGNILPPSLDEHHRWDDLSTGGIYPAGKAIDISNARCSIGESSTFKPVKQSDKSISFERKLETGKQRLQIDFLNREHQVQCGAYYVEIIKVK</sequence>
<comment type="caution">
    <text evidence="7">The sequence shown here is derived from an EMBL/GenBank/DDBJ whole genome shotgun (WGS) entry which is preliminary data.</text>
</comment>
<dbReference type="InterPro" id="IPR000917">
    <property type="entry name" value="Sulfatase_N"/>
</dbReference>
<dbReference type="PROSITE" id="PS00523">
    <property type="entry name" value="SULFATASE_1"/>
    <property type="match status" value="1"/>
</dbReference>
<dbReference type="GO" id="GO:0004065">
    <property type="term" value="F:arylsulfatase activity"/>
    <property type="evidence" value="ECO:0007669"/>
    <property type="project" value="UniProtKB-EC"/>
</dbReference>
<dbReference type="Gene3D" id="3.40.720.10">
    <property type="entry name" value="Alkaline Phosphatase, subunit A"/>
    <property type="match status" value="1"/>
</dbReference>
<accession>A0A5C5YUX3</accession>
<dbReference type="GO" id="GO:0046872">
    <property type="term" value="F:metal ion binding"/>
    <property type="evidence" value="ECO:0007669"/>
    <property type="project" value="UniProtKB-KW"/>
</dbReference>
<protein>
    <submittedName>
        <fullName evidence="7">Arylsulfatase</fullName>
        <ecNumber evidence="7">3.1.6.1</ecNumber>
    </submittedName>
</protein>
<evidence type="ECO:0000313" key="7">
    <source>
        <dbReference type="EMBL" id="TWT78775.1"/>
    </source>
</evidence>
<keyword evidence="8" id="KW-1185">Reference proteome</keyword>
<dbReference type="OrthoDB" id="9783154at2"/>
<dbReference type="EC" id="3.1.6.1" evidence="7"/>
<dbReference type="PANTHER" id="PTHR42693">
    <property type="entry name" value="ARYLSULFATASE FAMILY MEMBER"/>
    <property type="match status" value="1"/>
</dbReference>
<organism evidence="7 8">
    <name type="scientific">Novipirellula herctigrandis</name>
    <dbReference type="NCBI Taxonomy" id="2527986"/>
    <lineage>
        <taxon>Bacteria</taxon>
        <taxon>Pseudomonadati</taxon>
        <taxon>Planctomycetota</taxon>
        <taxon>Planctomycetia</taxon>
        <taxon>Pirellulales</taxon>
        <taxon>Pirellulaceae</taxon>
        <taxon>Novipirellula</taxon>
    </lineage>
</organism>
<comment type="similarity">
    <text evidence="1">Belongs to the sulfatase family.</text>
</comment>
<keyword evidence="2" id="KW-0479">Metal-binding</keyword>
<dbReference type="EMBL" id="SJPJ01000001">
    <property type="protein sequence ID" value="TWT78775.1"/>
    <property type="molecule type" value="Genomic_DNA"/>
</dbReference>
<keyword evidence="3 7" id="KW-0378">Hydrolase</keyword>
<dbReference type="AlphaFoldDB" id="A0A5C5YUX3"/>
<evidence type="ECO:0000259" key="6">
    <source>
        <dbReference type="Pfam" id="PF00884"/>
    </source>
</evidence>
<dbReference type="Pfam" id="PF00884">
    <property type="entry name" value="Sulfatase"/>
    <property type="match status" value="1"/>
</dbReference>
<feature type="domain" description="Sulfatase N-terminal" evidence="6">
    <location>
        <begin position="23"/>
        <end position="339"/>
    </location>
</feature>
<dbReference type="SUPFAM" id="SSF53649">
    <property type="entry name" value="Alkaline phosphatase-like"/>
    <property type="match status" value="1"/>
</dbReference>
<feature type="chain" id="PRO_5022921548" evidence="5">
    <location>
        <begin position="21"/>
        <end position="616"/>
    </location>
</feature>
<reference evidence="7 8" key="1">
    <citation type="submission" date="2019-02" db="EMBL/GenBank/DDBJ databases">
        <title>Deep-cultivation of Planctomycetes and their phenomic and genomic characterization uncovers novel biology.</title>
        <authorList>
            <person name="Wiegand S."/>
            <person name="Jogler M."/>
            <person name="Boedeker C."/>
            <person name="Pinto D."/>
            <person name="Vollmers J."/>
            <person name="Rivas-Marin E."/>
            <person name="Kohn T."/>
            <person name="Peeters S.H."/>
            <person name="Heuer A."/>
            <person name="Rast P."/>
            <person name="Oberbeckmann S."/>
            <person name="Bunk B."/>
            <person name="Jeske O."/>
            <person name="Meyerdierks A."/>
            <person name="Storesund J.E."/>
            <person name="Kallscheuer N."/>
            <person name="Luecker S."/>
            <person name="Lage O.M."/>
            <person name="Pohl T."/>
            <person name="Merkel B.J."/>
            <person name="Hornburger P."/>
            <person name="Mueller R.-W."/>
            <person name="Bruemmer F."/>
            <person name="Labrenz M."/>
            <person name="Spormann A.M."/>
            <person name="Op Den Camp H."/>
            <person name="Overmann J."/>
            <person name="Amann R."/>
            <person name="Jetten M.S.M."/>
            <person name="Mascher T."/>
            <person name="Medema M.H."/>
            <person name="Devos D.P."/>
            <person name="Kaster A.-K."/>
            <person name="Ovreas L."/>
            <person name="Rohde M."/>
            <person name="Galperin M.Y."/>
            <person name="Jogler C."/>
        </authorList>
    </citation>
    <scope>NUCLEOTIDE SEQUENCE [LARGE SCALE GENOMIC DNA]</scope>
    <source>
        <strain evidence="7 8">CA13</strain>
    </source>
</reference>
<proteinExistence type="inferred from homology"/>
<evidence type="ECO:0000256" key="4">
    <source>
        <dbReference type="ARBA" id="ARBA00022837"/>
    </source>
</evidence>
<evidence type="ECO:0000256" key="5">
    <source>
        <dbReference type="SAM" id="SignalP"/>
    </source>
</evidence>
<keyword evidence="5" id="KW-0732">Signal</keyword>
<evidence type="ECO:0000256" key="1">
    <source>
        <dbReference type="ARBA" id="ARBA00008779"/>
    </source>
</evidence>
<dbReference type="RefSeq" id="WP_146393854.1">
    <property type="nucleotide sequence ID" value="NZ_SJPJ01000001.1"/>
</dbReference>
<feature type="signal peptide" evidence="5">
    <location>
        <begin position="1"/>
        <end position="20"/>
    </location>
</feature>
<dbReference type="CDD" id="cd16146">
    <property type="entry name" value="ARS_like"/>
    <property type="match status" value="1"/>
</dbReference>
<name>A0A5C5YUX3_9BACT</name>
<dbReference type="InterPro" id="IPR017850">
    <property type="entry name" value="Alkaline_phosphatase_core_sf"/>
</dbReference>
<evidence type="ECO:0000256" key="3">
    <source>
        <dbReference type="ARBA" id="ARBA00022801"/>
    </source>
</evidence>
<dbReference type="PANTHER" id="PTHR42693:SF53">
    <property type="entry name" value="ENDO-4-O-SULFATASE"/>
    <property type="match status" value="1"/>
</dbReference>
<evidence type="ECO:0000313" key="8">
    <source>
        <dbReference type="Proteomes" id="UP000315010"/>
    </source>
</evidence>
<dbReference type="Proteomes" id="UP000315010">
    <property type="component" value="Unassembled WGS sequence"/>
</dbReference>
<evidence type="ECO:0000256" key="2">
    <source>
        <dbReference type="ARBA" id="ARBA00022723"/>
    </source>
</evidence>
<dbReference type="InterPro" id="IPR024607">
    <property type="entry name" value="Sulfatase_CS"/>
</dbReference>